<dbReference type="EMBL" id="CP043529">
    <property type="protein sequence ID" value="QEW36263.1"/>
    <property type="molecule type" value="Genomic_DNA"/>
</dbReference>
<reference evidence="1 2" key="1">
    <citation type="submission" date="2019-09" db="EMBL/GenBank/DDBJ databases">
        <title>Commensal-derived Metabolites Govern Vibrio cholerae Pathogenesis in Host.</title>
        <authorList>
            <person name="Yoon S.S."/>
            <person name="Yoon M.Y."/>
        </authorList>
    </citation>
    <scope>NUCLEOTIDE SEQUENCE [LARGE SCALE GENOMIC DNA]</scope>
    <source>
        <strain evidence="1 2">VIC01</strain>
    </source>
</reference>
<organism evidence="1 2">
    <name type="scientific">Phocaeicola vulgatus</name>
    <name type="common">Bacteroides vulgatus</name>
    <dbReference type="NCBI Taxonomy" id="821"/>
    <lineage>
        <taxon>Bacteria</taxon>
        <taxon>Pseudomonadati</taxon>
        <taxon>Bacteroidota</taxon>
        <taxon>Bacteroidia</taxon>
        <taxon>Bacteroidales</taxon>
        <taxon>Bacteroidaceae</taxon>
        <taxon>Phocaeicola</taxon>
    </lineage>
</organism>
<accession>A0A5P3AT67</accession>
<protein>
    <submittedName>
        <fullName evidence="1">Uncharacterized protein</fullName>
    </submittedName>
</protein>
<gene>
    <name evidence="1" type="ORF">VIC01_01794</name>
</gene>
<dbReference type="RefSeq" id="WP_005851819.1">
    <property type="nucleotide sequence ID" value="NZ_CACRTA010000042.1"/>
</dbReference>
<name>A0A5P3AT67_PHOVU</name>
<evidence type="ECO:0000313" key="2">
    <source>
        <dbReference type="Proteomes" id="UP000326091"/>
    </source>
</evidence>
<sequence>MATRLGVFKREMDLFAGVRNIRRNNYYSVPNYQVKMYQIAKRNEVVG</sequence>
<dbReference type="AlphaFoldDB" id="A0A5P3AT67"/>
<proteinExistence type="predicted"/>
<evidence type="ECO:0000313" key="1">
    <source>
        <dbReference type="EMBL" id="QEW36263.1"/>
    </source>
</evidence>
<dbReference type="Proteomes" id="UP000326091">
    <property type="component" value="Chromosome"/>
</dbReference>